<dbReference type="CDD" id="cd07891">
    <property type="entry name" value="CYTH-like_CthTTM-like_1"/>
    <property type="match status" value="1"/>
</dbReference>
<keyword evidence="4" id="KW-1185">Reference proteome</keyword>
<evidence type="ECO:0000259" key="2">
    <source>
        <dbReference type="PROSITE" id="PS51707"/>
    </source>
</evidence>
<dbReference type="InterPro" id="IPR033469">
    <property type="entry name" value="CYTH-like_dom_sf"/>
</dbReference>
<sequence length="165" mass="19270">MLKLQAKTNLMAIEIERKFLVDHEKWQQLAKPDAMHFRQGYIFSDEKKTIRVRVTDTEAYITIKGGTAGFSRSEFEYTIPKTDGIQLLDNFAVSELEKYRYNINYAGKLWEVDVFVSDNEGLLMAEIELDSEDEKFDLPPWVTTEVTGDKRYYNSFLSANPFKSW</sequence>
<proteinExistence type="predicted"/>
<protein>
    <submittedName>
        <fullName evidence="3">Adenylate cyclase</fullName>
    </submittedName>
</protein>
<dbReference type="PANTHER" id="PTHR40114">
    <property type="entry name" value="SLR0698 PROTEIN"/>
    <property type="match status" value="1"/>
</dbReference>
<dbReference type="Gene3D" id="2.40.320.10">
    <property type="entry name" value="Hypothetical Protein Pfu-838710-001"/>
    <property type="match status" value="1"/>
</dbReference>
<dbReference type="AlphaFoldDB" id="A0A1H8GW84"/>
<dbReference type="Pfam" id="PF01928">
    <property type="entry name" value="CYTH"/>
    <property type="match status" value="1"/>
</dbReference>
<dbReference type="PIRSF" id="PIRSF016487">
    <property type="entry name" value="CYTH_UCP016487"/>
    <property type="match status" value="1"/>
</dbReference>
<dbReference type="SMART" id="SM01118">
    <property type="entry name" value="CYTH"/>
    <property type="match status" value="1"/>
</dbReference>
<dbReference type="EMBL" id="FOCL01000003">
    <property type="protein sequence ID" value="SEN47974.1"/>
    <property type="molecule type" value="Genomic_DNA"/>
</dbReference>
<dbReference type="InterPro" id="IPR012042">
    <property type="entry name" value="NeuTTM/CthTTM-like"/>
</dbReference>
<dbReference type="SUPFAM" id="SSF55154">
    <property type="entry name" value="CYTH-like phosphatases"/>
    <property type="match status" value="1"/>
</dbReference>
<dbReference type="PANTHER" id="PTHR40114:SF1">
    <property type="entry name" value="SLR0698 PROTEIN"/>
    <property type="match status" value="1"/>
</dbReference>
<feature type="domain" description="CYTH" evidence="2">
    <location>
        <begin position="12"/>
        <end position="159"/>
    </location>
</feature>
<accession>A0A1H8GW84</accession>
<dbReference type="InterPro" id="IPR023577">
    <property type="entry name" value="CYTH_domain"/>
</dbReference>
<name>A0A1H8GW84_9SPHI</name>
<feature type="active site" description="Proton acceptor" evidence="1">
    <location>
        <position position="41"/>
    </location>
</feature>
<evidence type="ECO:0000313" key="3">
    <source>
        <dbReference type="EMBL" id="SEN47974.1"/>
    </source>
</evidence>
<evidence type="ECO:0000256" key="1">
    <source>
        <dbReference type="PIRSR" id="PIRSR016487-1"/>
    </source>
</evidence>
<dbReference type="PROSITE" id="PS51707">
    <property type="entry name" value="CYTH"/>
    <property type="match status" value="1"/>
</dbReference>
<dbReference type="STRING" id="551995.SAMN05192574_103291"/>
<dbReference type="Proteomes" id="UP000198942">
    <property type="component" value="Unassembled WGS sequence"/>
</dbReference>
<gene>
    <name evidence="3" type="ORF">SAMN05192574_103291</name>
</gene>
<reference evidence="4" key="1">
    <citation type="submission" date="2016-10" db="EMBL/GenBank/DDBJ databases">
        <authorList>
            <person name="Varghese N."/>
            <person name="Submissions S."/>
        </authorList>
    </citation>
    <scope>NUCLEOTIDE SEQUENCE [LARGE SCALE GENOMIC DNA]</scope>
    <source>
        <strain evidence="4">Gh-48</strain>
    </source>
</reference>
<evidence type="ECO:0000313" key="4">
    <source>
        <dbReference type="Proteomes" id="UP000198942"/>
    </source>
</evidence>
<organism evidence="3 4">
    <name type="scientific">Mucilaginibacter gossypiicola</name>
    <dbReference type="NCBI Taxonomy" id="551995"/>
    <lineage>
        <taxon>Bacteria</taxon>
        <taxon>Pseudomonadati</taxon>
        <taxon>Bacteroidota</taxon>
        <taxon>Sphingobacteriia</taxon>
        <taxon>Sphingobacteriales</taxon>
        <taxon>Sphingobacteriaceae</taxon>
        <taxon>Mucilaginibacter</taxon>
    </lineage>
</organism>